<evidence type="ECO:0000256" key="3">
    <source>
        <dbReference type="SAM" id="Coils"/>
    </source>
</evidence>
<dbReference type="InterPro" id="IPR005632">
    <property type="entry name" value="Chaperone_Skp"/>
</dbReference>
<sequence>MKKVLKLTLAVALTMGATSLFAQKFGRINTQEIIALMPETKAMQENLDTFGKELQDNIETMNVEFNNKLQEFQKNSSTYNDAVREMKAKELQDLQNRSREFQEMSQQQYQQKYNELLTPIIEKAKNAIDKVSAAGGYTAVFDTAAGAMAYFSETLLTDIAPEVRTELGIPADAKPITDTTEAA</sequence>
<dbReference type="SUPFAM" id="SSF111384">
    <property type="entry name" value="OmpH-like"/>
    <property type="match status" value="1"/>
</dbReference>
<dbReference type="GO" id="GO:0050821">
    <property type="term" value="P:protein stabilization"/>
    <property type="evidence" value="ECO:0007669"/>
    <property type="project" value="TreeGrafter"/>
</dbReference>
<dbReference type="PANTHER" id="PTHR35089">
    <property type="entry name" value="CHAPERONE PROTEIN SKP"/>
    <property type="match status" value="1"/>
</dbReference>
<reference evidence="4" key="1">
    <citation type="journal article" date="2013" name="Environ. Microbiol.">
        <title>Microbiota from the distal guts of lean and obese adolescents exhibit partial functional redundancy besides clear differences in community structure.</title>
        <authorList>
            <person name="Ferrer M."/>
            <person name="Ruiz A."/>
            <person name="Lanza F."/>
            <person name="Haange S.B."/>
            <person name="Oberbach A."/>
            <person name="Till H."/>
            <person name="Bargiela R."/>
            <person name="Campoy C."/>
            <person name="Segura M.T."/>
            <person name="Richter M."/>
            <person name="von Bergen M."/>
            <person name="Seifert J."/>
            <person name="Suarez A."/>
        </authorList>
    </citation>
    <scope>NUCLEOTIDE SEQUENCE</scope>
</reference>
<evidence type="ECO:0000313" key="4">
    <source>
        <dbReference type="EMBL" id="EKC52652.1"/>
    </source>
</evidence>
<evidence type="ECO:0000256" key="1">
    <source>
        <dbReference type="ARBA" id="ARBA00009091"/>
    </source>
</evidence>
<keyword evidence="2" id="KW-0732">Signal</keyword>
<dbReference type="InterPro" id="IPR024930">
    <property type="entry name" value="Skp_dom_sf"/>
</dbReference>
<dbReference type="Gene3D" id="3.30.910.20">
    <property type="entry name" value="Skp domain"/>
    <property type="match status" value="1"/>
</dbReference>
<dbReference type="EMBL" id="AJWY01011477">
    <property type="protein sequence ID" value="EKC52652.1"/>
    <property type="molecule type" value="Genomic_DNA"/>
</dbReference>
<dbReference type="Pfam" id="PF03938">
    <property type="entry name" value="OmpH"/>
    <property type="match status" value="1"/>
</dbReference>
<protein>
    <submittedName>
        <fullName evidence="4">Outer membrane chaperone Skp (OmpH)</fullName>
    </submittedName>
</protein>
<dbReference type="SMART" id="SM00935">
    <property type="entry name" value="OmpH"/>
    <property type="match status" value="1"/>
</dbReference>
<comment type="caution">
    <text evidence="4">The sequence shown here is derived from an EMBL/GenBank/DDBJ whole genome shotgun (WGS) entry which is preliminary data.</text>
</comment>
<accession>K1RW10</accession>
<proteinExistence type="inferred from homology"/>
<organism evidence="4">
    <name type="scientific">human gut metagenome</name>
    <dbReference type="NCBI Taxonomy" id="408170"/>
    <lineage>
        <taxon>unclassified sequences</taxon>
        <taxon>metagenomes</taxon>
        <taxon>organismal metagenomes</taxon>
    </lineage>
</organism>
<dbReference type="AlphaFoldDB" id="K1RW10"/>
<keyword evidence="3" id="KW-0175">Coiled coil</keyword>
<gene>
    <name evidence="4" type="ORF">LEA_16784</name>
</gene>
<dbReference type="GO" id="GO:0051082">
    <property type="term" value="F:unfolded protein binding"/>
    <property type="evidence" value="ECO:0007669"/>
    <property type="project" value="InterPro"/>
</dbReference>
<name>K1RW10_9ZZZZ</name>
<feature type="non-terminal residue" evidence="4">
    <location>
        <position position="183"/>
    </location>
</feature>
<dbReference type="GO" id="GO:0005829">
    <property type="term" value="C:cytosol"/>
    <property type="evidence" value="ECO:0007669"/>
    <property type="project" value="TreeGrafter"/>
</dbReference>
<dbReference type="PANTHER" id="PTHR35089:SF1">
    <property type="entry name" value="CHAPERONE PROTEIN SKP"/>
    <property type="match status" value="1"/>
</dbReference>
<evidence type="ECO:0000256" key="2">
    <source>
        <dbReference type="ARBA" id="ARBA00022729"/>
    </source>
</evidence>
<feature type="coiled-coil region" evidence="3">
    <location>
        <begin position="69"/>
        <end position="111"/>
    </location>
</feature>
<comment type="similarity">
    <text evidence="1">Belongs to the Skp family.</text>
</comment>